<evidence type="ECO:0000313" key="6">
    <source>
        <dbReference type="EMBL" id="RKQ12977.1"/>
    </source>
</evidence>
<dbReference type="PROSITE" id="PS50005">
    <property type="entry name" value="TPR"/>
    <property type="match status" value="1"/>
</dbReference>
<gene>
    <name evidence="6" type="ORF">D8M05_17440</name>
</gene>
<keyword evidence="5" id="KW-1133">Transmembrane helix</keyword>
<dbReference type="SMART" id="SM00028">
    <property type="entry name" value="TPR"/>
    <property type="match status" value="2"/>
</dbReference>
<dbReference type="AlphaFoldDB" id="A0A494YSQ0"/>
<feature type="region of interest" description="Disordered" evidence="4">
    <location>
        <begin position="331"/>
        <end position="472"/>
    </location>
</feature>
<keyword evidence="1" id="KW-0677">Repeat</keyword>
<dbReference type="InterPro" id="IPR019734">
    <property type="entry name" value="TPR_rpt"/>
</dbReference>
<dbReference type="PANTHER" id="PTHR45586">
    <property type="entry name" value="TPR REPEAT-CONTAINING PROTEIN PA4667"/>
    <property type="match status" value="1"/>
</dbReference>
<dbReference type="Pfam" id="PF14559">
    <property type="entry name" value="TPR_19"/>
    <property type="match status" value="1"/>
</dbReference>
<keyword evidence="2 3" id="KW-0802">TPR repeat</keyword>
<comment type="caution">
    <text evidence="6">The sequence shown here is derived from an EMBL/GenBank/DDBJ whole genome shotgun (WGS) entry which is preliminary data.</text>
</comment>
<feature type="repeat" description="TPR" evidence="3">
    <location>
        <begin position="72"/>
        <end position="105"/>
    </location>
</feature>
<name>A0A494YSQ0_9BACI</name>
<evidence type="ECO:0000256" key="5">
    <source>
        <dbReference type="SAM" id="Phobius"/>
    </source>
</evidence>
<dbReference type="SUPFAM" id="SSF48452">
    <property type="entry name" value="TPR-like"/>
    <property type="match status" value="1"/>
</dbReference>
<evidence type="ECO:0000256" key="4">
    <source>
        <dbReference type="SAM" id="MobiDB-lite"/>
    </source>
</evidence>
<dbReference type="Gene3D" id="1.25.40.10">
    <property type="entry name" value="Tetratricopeptide repeat domain"/>
    <property type="match status" value="1"/>
</dbReference>
<feature type="compositionally biased region" description="Low complexity" evidence="4">
    <location>
        <begin position="357"/>
        <end position="371"/>
    </location>
</feature>
<reference evidence="6 7" key="1">
    <citation type="journal article" date="2015" name="Antonie Van Leeuwenhoek">
        <title>Oceanobacillus bengalensis sp. nov., a bacterium isolated from seawater of the Bay of Bengal.</title>
        <authorList>
            <person name="Yongchang O."/>
            <person name="Xiang W."/>
            <person name="Wang G."/>
        </authorList>
    </citation>
    <scope>NUCLEOTIDE SEQUENCE [LARGE SCALE GENOMIC DNA]</scope>
    <source>
        <strain evidence="6 7">MCCC 1K00260</strain>
    </source>
</reference>
<organism evidence="6 7">
    <name type="scientific">Oceanobacillus bengalensis</name>
    <dbReference type="NCBI Taxonomy" id="1435466"/>
    <lineage>
        <taxon>Bacteria</taxon>
        <taxon>Bacillati</taxon>
        <taxon>Bacillota</taxon>
        <taxon>Bacilli</taxon>
        <taxon>Bacillales</taxon>
        <taxon>Bacillaceae</taxon>
        <taxon>Oceanobacillus</taxon>
    </lineage>
</organism>
<evidence type="ECO:0000313" key="7">
    <source>
        <dbReference type="Proteomes" id="UP000281813"/>
    </source>
</evidence>
<dbReference type="InterPro" id="IPR051012">
    <property type="entry name" value="CellSynth/LPSAsmb/PSIAsmb"/>
</dbReference>
<dbReference type="InterPro" id="IPR011990">
    <property type="entry name" value="TPR-like_helical_dom_sf"/>
</dbReference>
<evidence type="ECO:0000256" key="2">
    <source>
        <dbReference type="ARBA" id="ARBA00022803"/>
    </source>
</evidence>
<accession>A0A494YSQ0</accession>
<dbReference type="Proteomes" id="UP000281813">
    <property type="component" value="Unassembled WGS sequence"/>
</dbReference>
<feature type="compositionally biased region" description="Acidic residues" evidence="4">
    <location>
        <begin position="432"/>
        <end position="449"/>
    </location>
</feature>
<dbReference type="PANTHER" id="PTHR45586:SF1">
    <property type="entry name" value="LIPOPOLYSACCHARIDE ASSEMBLY PROTEIN B"/>
    <property type="match status" value="1"/>
</dbReference>
<keyword evidence="7" id="KW-1185">Reference proteome</keyword>
<evidence type="ECO:0000256" key="3">
    <source>
        <dbReference type="PROSITE-ProRule" id="PRU00339"/>
    </source>
</evidence>
<feature type="transmembrane region" description="Helical" evidence="5">
    <location>
        <begin position="12"/>
        <end position="33"/>
    </location>
</feature>
<feature type="compositionally biased region" description="Polar residues" evidence="4">
    <location>
        <begin position="341"/>
        <end position="356"/>
    </location>
</feature>
<sequence>MEGLSFMKKKYVVILLTCIALIAVVGIFATQIVQSNPLSYELELAKSAFEKEEYEDAIKHYEKVLKEDALHTEARVGLANAYIELSQYEDAIDTLNEGIDLKADEPQFYYFLSTAYSSLNDLHHLITTLQDGIAATDNTALKELLEELASSIEIKVDRHYVQKDYNSELSLIWEKNNGAVIPVTADWTAANESAGEFSNVDEKLVTFTGGKIGDVMITATIGSIKKEVELTVEEQVIEEITVLPEELEPLAIGEEVTLSVTGVDAGGEVMDFSPEWSLADDAIIELGETEGQDVPLTAINEGVTTIKVNYQGLEDEIRVVVSGENIEIIESDVDDEENISTWTDQPSSQTGNDVHWNSSDANDGASNNAGSVGEETWNEEGKDDPERDKEEQVEPDDKGKKPTSDPEKDNEEQPKPKPEEDNETVENPKPDVDEETDENPQPDEGEEPKEETNPTPDTDKDPEPNPEPDKEE</sequence>
<dbReference type="Gene3D" id="2.60.40.1080">
    <property type="match status" value="2"/>
</dbReference>
<keyword evidence="5" id="KW-0472">Membrane</keyword>
<evidence type="ECO:0000256" key="1">
    <source>
        <dbReference type="ARBA" id="ARBA00022737"/>
    </source>
</evidence>
<feature type="compositionally biased region" description="Basic and acidic residues" evidence="4">
    <location>
        <begin position="384"/>
        <end position="419"/>
    </location>
</feature>
<proteinExistence type="predicted"/>
<protein>
    <submittedName>
        <fullName evidence="6">Uncharacterized protein</fullName>
    </submittedName>
</protein>
<dbReference type="EMBL" id="RBZO01000037">
    <property type="protein sequence ID" value="RKQ12977.1"/>
    <property type="molecule type" value="Genomic_DNA"/>
</dbReference>
<keyword evidence="5" id="KW-0812">Transmembrane</keyword>
<dbReference type="OrthoDB" id="6372180at2"/>